<sequence length="382" mass="43030">MDISLDNLTDKDKEEIIHDLVEHVVKTEEEVEEKETRGGKTTDLKLYLLDNQGFEIGQLNPTIEFLSSSDNTGKNAKSFIADHVIDENQVSEDISLVKISTPSANRTDDFIFIQNNGYLWILTTERKEWAKKTVENLIKYLPDVERLYLSSEALEDMVEDLDDAYVSGFTAKYHSPNRTRDATLVFHGAEENDLDKAEEAFQARPTRIEFDQTNSPAAAIQGSQANDGELSIESVKDGSEAKAVATLIGLSEEFQNKDRETFEVEYPAERTVLEDGGFSVNGFTAIELTDPDRDSAPNLAAELQEEILSSNQYDMGRWGEDTIFVHDSEHQEIFEVGLEPPDIILYARESTSALSLRSFCQNIIDEFDSTYSVQKRQNRIAG</sequence>
<name>A0A4U5JFJ3_9EURY</name>
<reference evidence="1 2" key="1">
    <citation type="submission" date="2019-04" db="EMBL/GenBank/DDBJ databases">
        <title>Natronomonas sp. F20-122 a newhaloarchaeon isolated from a saline saltern of Isla Bacuta, Huelva, Spain.</title>
        <authorList>
            <person name="Duran-Viseras A."/>
            <person name="Sanchez-Porro C."/>
            <person name="Ventosa A."/>
        </authorList>
    </citation>
    <scope>NUCLEOTIDE SEQUENCE [LARGE SCALE GENOMIC DNA]</scope>
    <source>
        <strain evidence="1 2">F20-122</strain>
    </source>
</reference>
<gene>
    <name evidence="1" type="ORF">DM868_02470</name>
</gene>
<evidence type="ECO:0000313" key="1">
    <source>
        <dbReference type="EMBL" id="TKR27964.1"/>
    </source>
</evidence>
<dbReference type="AlphaFoldDB" id="A0A4U5JFJ3"/>
<dbReference type="OrthoDB" id="321791at2157"/>
<keyword evidence="2" id="KW-1185">Reference proteome</keyword>
<comment type="caution">
    <text evidence="1">The sequence shown here is derived from an EMBL/GenBank/DDBJ whole genome shotgun (WGS) entry which is preliminary data.</text>
</comment>
<proteinExistence type="predicted"/>
<dbReference type="RefSeq" id="WP_137275264.1">
    <property type="nucleotide sequence ID" value="NZ_QKNX01000001.1"/>
</dbReference>
<organism evidence="1 2">
    <name type="scientific">Natronomonas salsuginis</name>
    <dbReference type="NCBI Taxonomy" id="2217661"/>
    <lineage>
        <taxon>Archaea</taxon>
        <taxon>Methanobacteriati</taxon>
        <taxon>Methanobacteriota</taxon>
        <taxon>Stenosarchaea group</taxon>
        <taxon>Halobacteria</taxon>
        <taxon>Halobacteriales</taxon>
        <taxon>Natronomonadaceae</taxon>
        <taxon>Natronomonas</taxon>
    </lineage>
</organism>
<dbReference type="EMBL" id="QKNX01000001">
    <property type="protein sequence ID" value="TKR27964.1"/>
    <property type="molecule type" value="Genomic_DNA"/>
</dbReference>
<protein>
    <submittedName>
        <fullName evidence="1">Uncharacterized protein</fullName>
    </submittedName>
</protein>
<accession>A0A4U5JFJ3</accession>
<dbReference type="Proteomes" id="UP000308037">
    <property type="component" value="Unassembled WGS sequence"/>
</dbReference>
<evidence type="ECO:0000313" key="2">
    <source>
        <dbReference type="Proteomes" id="UP000308037"/>
    </source>
</evidence>